<dbReference type="Proteomes" id="UP001497623">
    <property type="component" value="Unassembled WGS sequence"/>
</dbReference>
<name>A0AAV2SPG4_MEGNR</name>
<gene>
    <name evidence="2" type="ORF">MNOR_LOCUS40089</name>
</gene>
<dbReference type="AlphaFoldDB" id="A0AAV2SPG4"/>
<organism evidence="2 3">
    <name type="scientific">Meganyctiphanes norvegica</name>
    <name type="common">Northern krill</name>
    <name type="synonym">Thysanopoda norvegica</name>
    <dbReference type="NCBI Taxonomy" id="48144"/>
    <lineage>
        <taxon>Eukaryota</taxon>
        <taxon>Metazoa</taxon>
        <taxon>Ecdysozoa</taxon>
        <taxon>Arthropoda</taxon>
        <taxon>Crustacea</taxon>
        <taxon>Multicrustacea</taxon>
        <taxon>Malacostraca</taxon>
        <taxon>Eumalacostraca</taxon>
        <taxon>Eucarida</taxon>
        <taxon>Euphausiacea</taxon>
        <taxon>Euphausiidae</taxon>
        <taxon>Meganyctiphanes</taxon>
    </lineage>
</organism>
<dbReference type="EMBL" id="CAXKWB010115431">
    <property type="protein sequence ID" value="CAL4235739.1"/>
    <property type="molecule type" value="Genomic_DNA"/>
</dbReference>
<comment type="caution">
    <text evidence="2">The sequence shown here is derived from an EMBL/GenBank/DDBJ whole genome shotgun (WGS) entry which is preliminary data.</text>
</comment>
<keyword evidence="1" id="KW-1133">Transmembrane helix</keyword>
<proteinExistence type="predicted"/>
<reference evidence="2 3" key="1">
    <citation type="submission" date="2024-05" db="EMBL/GenBank/DDBJ databases">
        <authorList>
            <person name="Wallberg A."/>
        </authorList>
    </citation>
    <scope>NUCLEOTIDE SEQUENCE [LARGE SCALE GENOMIC DNA]</scope>
</reference>
<evidence type="ECO:0000313" key="3">
    <source>
        <dbReference type="Proteomes" id="UP001497623"/>
    </source>
</evidence>
<keyword evidence="1" id="KW-0472">Membrane</keyword>
<evidence type="ECO:0000313" key="2">
    <source>
        <dbReference type="EMBL" id="CAL4235739.1"/>
    </source>
</evidence>
<keyword evidence="1" id="KW-0812">Transmembrane</keyword>
<keyword evidence="3" id="KW-1185">Reference proteome</keyword>
<accession>A0AAV2SPG4</accession>
<evidence type="ECO:0000256" key="1">
    <source>
        <dbReference type="SAM" id="Phobius"/>
    </source>
</evidence>
<sequence length="104" mass="11970">MRMAPLVTCHRCQPSSFSYSWKVAGDGCISGCWDCICNLLLLNQVQCCFLSVCLYDIASLMHGFWKFLAYSVLISFVLLCCHTCYCVDYMCCHRVWHRRCGVEC</sequence>
<feature type="transmembrane region" description="Helical" evidence="1">
    <location>
        <begin position="67"/>
        <end position="89"/>
    </location>
</feature>
<protein>
    <submittedName>
        <fullName evidence="2">Uncharacterized protein</fullName>
    </submittedName>
</protein>